<dbReference type="CDD" id="cd17040">
    <property type="entry name" value="Ubl_MoaD_like"/>
    <property type="match status" value="1"/>
</dbReference>
<accession>A0A7Z0IU39</accession>
<name>A0A7Z0IU39_9ACTN</name>
<protein>
    <submittedName>
        <fullName evidence="1">Molybdopterin converting factor small subunit</fullName>
    </submittedName>
</protein>
<dbReference type="AlphaFoldDB" id="A0A7Z0IU39"/>
<comment type="caution">
    <text evidence="1">The sequence shown here is derived from an EMBL/GenBank/DDBJ whole genome shotgun (WGS) entry which is preliminary data.</text>
</comment>
<keyword evidence="2" id="KW-1185">Reference proteome</keyword>
<gene>
    <name evidence="1" type="ORF">BJ988_004213</name>
</gene>
<dbReference type="InterPro" id="IPR016155">
    <property type="entry name" value="Mopterin_synth/thiamin_S_b"/>
</dbReference>
<evidence type="ECO:0000313" key="2">
    <source>
        <dbReference type="Proteomes" id="UP000564496"/>
    </source>
</evidence>
<sequence length="89" mass="9139">MTNVIEVRYWAAAKSAAGTPSDQIEVDGPLSLAEVVRRAAALHADTRLPEVLKACSALIGDRPAGTGDPDGIEVPPGSTVEFLPPFAGG</sequence>
<organism evidence="1 2">
    <name type="scientific">Nocardioides panzhihuensis</name>
    <dbReference type="NCBI Taxonomy" id="860243"/>
    <lineage>
        <taxon>Bacteria</taxon>
        <taxon>Bacillati</taxon>
        <taxon>Actinomycetota</taxon>
        <taxon>Actinomycetes</taxon>
        <taxon>Propionibacteriales</taxon>
        <taxon>Nocardioidaceae</taxon>
        <taxon>Nocardioides</taxon>
    </lineage>
</organism>
<dbReference type="Proteomes" id="UP000564496">
    <property type="component" value="Unassembled WGS sequence"/>
</dbReference>
<dbReference type="EMBL" id="JACBZR010000001">
    <property type="protein sequence ID" value="NYI79565.1"/>
    <property type="molecule type" value="Genomic_DNA"/>
</dbReference>
<dbReference type="SUPFAM" id="SSF54285">
    <property type="entry name" value="MoaD/ThiS"/>
    <property type="match status" value="1"/>
</dbReference>
<dbReference type="Gene3D" id="3.10.20.30">
    <property type="match status" value="1"/>
</dbReference>
<dbReference type="RefSeq" id="WP_179659857.1">
    <property type="nucleotide sequence ID" value="NZ_JACBZR010000001.1"/>
</dbReference>
<dbReference type="InterPro" id="IPR012675">
    <property type="entry name" value="Beta-grasp_dom_sf"/>
</dbReference>
<proteinExistence type="predicted"/>
<evidence type="ECO:0000313" key="1">
    <source>
        <dbReference type="EMBL" id="NYI79565.1"/>
    </source>
</evidence>
<reference evidence="1 2" key="1">
    <citation type="submission" date="2020-07" db="EMBL/GenBank/DDBJ databases">
        <title>Sequencing the genomes of 1000 actinobacteria strains.</title>
        <authorList>
            <person name="Klenk H.-P."/>
        </authorList>
    </citation>
    <scope>NUCLEOTIDE SEQUENCE [LARGE SCALE GENOMIC DNA]</scope>
    <source>
        <strain evidence="1 2">DSM 26487</strain>
    </source>
</reference>